<dbReference type="CDD" id="cd07814">
    <property type="entry name" value="SRPBCC_CalC_Aha1-like"/>
    <property type="match status" value="1"/>
</dbReference>
<evidence type="ECO:0000313" key="4">
    <source>
        <dbReference type="EMBL" id="UWU14450.1"/>
    </source>
</evidence>
<comment type="similarity">
    <text evidence="1">Belongs to the AHA1 family.</text>
</comment>
<gene>
    <name evidence="3" type="ORF">CWR43_07960</name>
    <name evidence="4" type="ORF">N2599_20490</name>
</gene>
<sequence length="162" mass="18754">MKARNEIRVAGGRSREIVLTREIDAPRELVFSLWTEPEHLMKWWGPHHCSASSVSVDLREGGAWRHCILGLDGKEYWSRGRYVEISPPERLVFTFAWENDAGKPEHEMCVTVELEERGEGTRLTFRKRELPSDTEFKLQSEGWREALDKAAAYAEAAVKRRK</sequence>
<dbReference type="OrthoDB" id="9805228at2"/>
<keyword evidence="6" id="KW-1185">Reference proteome</keyword>
<dbReference type="EMBL" id="CP104143">
    <property type="protein sequence ID" value="UWU14450.1"/>
    <property type="molecule type" value="Genomic_DNA"/>
</dbReference>
<dbReference type="RefSeq" id="WP_037142269.1">
    <property type="nucleotide sequence ID" value="NZ_CP104143.1"/>
</dbReference>
<dbReference type="STRING" id="1041146.GCA_000427985_01392"/>
<dbReference type="Proteomes" id="UP000232164">
    <property type="component" value="Unassembled WGS sequence"/>
</dbReference>
<evidence type="ECO:0000256" key="1">
    <source>
        <dbReference type="ARBA" id="ARBA00006817"/>
    </source>
</evidence>
<reference evidence="3 5" key="1">
    <citation type="submission" date="2017-11" db="EMBL/GenBank/DDBJ databases">
        <authorList>
            <person name="Han C.G."/>
        </authorList>
    </citation>
    <scope>NUCLEOTIDE SEQUENCE [LARGE SCALE GENOMIC DNA]</scope>
    <source>
        <strain evidence="3 5">HCNT1</strain>
    </source>
</reference>
<reference evidence="4" key="3">
    <citation type="submission" date="2022-09" db="EMBL/GenBank/DDBJ databases">
        <title>Australian commercial rhizobial inoculants.</title>
        <authorList>
            <person name="Kohlmeier M.G."/>
            <person name="O'Hara G.W."/>
            <person name="Colombi E."/>
            <person name="Ramsay J.P."/>
            <person name="Terpolilli J."/>
        </authorList>
    </citation>
    <scope>NUCLEOTIDE SEQUENCE</scope>
    <source>
        <strain evidence="4">WSM1592</strain>
    </source>
</reference>
<name>A0A2N0DDN8_RHISU</name>
<dbReference type="InterPro" id="IPR013538">
    <property type="entry name" value="ASHA1/2-like_C"/>
</dbReference>
<feature type="domain" description="Activator of Hsp90 ATPase homologue 1/2-like C-terminal" evidence="2">
    <location>
        <begin position="24"/>
        <end position="154"/>
    </location>
</feature>
<reference evidence="3 5" key="2">
    <citation type="submission" date="2017-12" db="EMBL/GenBank/DDBJ databases">
        <title>Genome sequence of Rhizobium sullae HCNT1 isolated from Sulla coronaria nodules and featuring peculiar denitrification phenotypes.</title>
        <authorList>
            <person name="De Diego-Diaz B."/>
            <person name="Treu L."/>
            <person name="Campanaro S."/>
            <person name="Da Silva Duarte V."/>
            <person name="Basaglia M."/>
            <person name="Favaro L."/>
            <person name="Casella S."/>
            <person name="Squartini A."/>
        </authorList>
    </citation>
    <scope>NUCLEOTIDE SEQUENCE [LARGE SCALE GENOMIC DNA]</scope>
    <source>
        <strain evidence="3 5">HCNT1</strain>
    </source>
</reference>
<dbReference type="AlphaFoldDB" id="A0A2N0DDN8"/>
<dbReference type="InterPro" id="IPR023393">
    <property type="entry name" value="START-like_dom_sf"/>
</dbReference>
<dbReference type="Gene3D" id="3.30.530.20">
    <property type="match status" value="1"/>
</dbReference>
<dbReference type="Proteomes" id="UP001060123">
    <property type="component" value="Chromosome"/>
</dbReference>
<dbReference type="EMBL" id="PIQN01000005">
    <property type="protein sequence ID" value="PKA44211.1"/>
    <property type="molecule type" value="Genomic_DNA"/>
</dbReference>
<organism evidence="3 5">
    <name type="scientific">Rhizobium sullae</name>
    <name type="common">Rhizobium hedysari</name>
    <dbReference type="NCBI Taxonomy" id="50338"/>
    <lineage>
        <taxon>Bacteria</taxon>
        <taxon>Pseudomonadati</taxon>
        <taxon>Pseudomonadota</taxon>
        <taxon>Alphaproteobacteria</taxon>
        <taxon>Hyphomicrobiales</taxon>
        <taxon>Rhizobiaceae</taxon>
        <taxon>Rhizobium/Agrobacterium group</taxon>
        <taxon>Rhizobium</taxon>
    </lineage>
</organism>
<evidence type="ECO:0000313" key="5">
    <source>
        <dbReference type="Proteomes" id="UP000232164"/>
    </source>
</evidence>
<accession>A0A2N0DDN8</accession>
<protein>
    <submittedName>
        <fullName evidence="3">SRPBCC domain-containing protein</fullName>
    </submittedName>
</protein>
<evidence type="ECO:0000259" key="2">
    <source>
        <dbReference type="Pfam" id="PF08327"/>
    </source>
</evidence>
<dbReference type="SUPFAM" id="SSF55961">
    <property type="entry name" value="Bet v1-like"/>
    <property type="match status" value="1"/>
</dbReference>
<proteinExistence type="inferred from homology"/>
<dbReference type="Pfam" id="PF08327">
    <property type="entry name" value="AHSA1"/>
    <property type="match status" value="1"/>
</dbReference>
<evidence type="ECO:0000313" key="6">
    <source>
        <dbReference type="Proteomes" id="UP001060123"/>
    </source>
</evidence>
<evidence type="ECO:0000313" key="3">
    <source>
        <dbReference type="EMBL" id="PKA44211.1"/>
    </source>
</evidence>